<comment type="caution">
    <text evidence="5">The sequence shown here is derived from an EMBL/GenBank/DDBJ whole genome shotgun (WGS) entry which is preliminary data.</text>
</comment>
<keyword evidence="6" id="KW-1185">Reference proteome</keyword>
<dbReference type="RefSeq" id="WP_179813451.1">
    <property type="nucleotide sequence ID" value="NZ_JACBZD010000001.1"/>
</dbReference>
<dbReference type="PROSITE" id="PS52050">
    <property type="entry name" value="WYL"/>
    <property type="match status" value="1"/>
</dbReference>
<dbReference type="Pfam" id="PF13280">
    <property type="entry name" value="WYL"/>
    <property type="match status" value="1"/>
</dbReference>
<dbReference type="AlphaFoldDB" id="A0A852ZTH3"/>
<evidence type="ECO:0000256" key="3">
    <source>
        <dbReference type="ARBA" id="ARBA00023163"/>
    </source>
</evidence>
<dbReference type="InterPro" id="IPR018356">
    <property type="entry name" value="Tscrpt_reg_HTH_DeoR_CS"/>
</dbReference>
<dbReference type="PROSITE" id="PS51000">
    <property type="entry name" value="HTH_DEOR_2"/>
    <property type="match status" value="1"/>
</dbReference>
<keyword evidence="3" id="KW-0804">Transcription</keyword>
<protein>
    <submittedName>
        <fullName evidence="5">Putative DNA-binding transcriptional regulator YafY</fullName>
    </submittedName>
</protein>
<reference evidence="5 6" key="1">
    <citation type="submission" date="2020-07" db="EMBL/GenBank/DDBJ databases">
        <title>Sequencing the genomes of 1000 actinobacteria strains.</title>
        <authorList>
            <person name="Klenk H.-P."/>
        </authorList>
    </citation>
    <scope>NUCLEOTIDE SEQUENCE [LARGE SCALE GENOMIC DNA]</scope>
    <source>
        <strain evidence="5 6">DSM 42178</strain>
    </source>
</reference>
<proteinExistence type="predicted"/>
<keyword evidence="1" id="KW-0805">Transcription regulation</keyword>
<dbReference type="Pfam" id="PF25583">
    <property type="entry name" value="WCX"/>
    <property type="match status" value="1"/>
</dbReference>
<dbReference type="GO" id="GO:0003677">
    <property type="term" value="F:DNA binding"/>
    <property type="evidence" value="ECO:0007669"/>
    <property type="project" value="UniProtKB-KW"/>
</dbReference>
<evidence type="ECO:0000313" key="5">
    <source>
        <dbReference type="EMBL" id="NYI04580.1"/>
    </source>
</evidence>
<dbReference type="InterPro" id="IPR036388">
    <property type="entry name" value="WH-like_DNA-bd_sf"/>
</dbReference>
<dbReference type="Gene3D" id="1.10.10.10">
    <property type="entry name" value="Winged helix-like DNA-binding domain superfamily/Winged helix DNA-binding domain"/>
    <property type="match status" value="1"/>
</dbReference>
<dbReference type="SUPFAM" id="SSF46785">
    <property type="entry name" value="Winged helix' DNA-binding domain"/>
    <property type="match status" value="1"/>
</dbReference>
<evidence type="ECO:0000259" key="4">
    <source>
        <dbReference type="PROSITE" id="PS51000"/>
    </source>
</evidence>
<dbReference type="Pfam" id="PF08279">
    <property type="entry name" value="HTH_11"/>
    <property type="match status" value="1"/>
</dbReference>
<feature type="domain" description="HTH deoR-type" evidence="4">
    <location>
        <begin position="4"/>
        <end position="59"/>
    </location>
</feature>
<dbReference type="GO" id="GO:0003700">
    <property type="term" value="F:DNA-binding transcription factor activity"/>
    <property type="evidence" value="ECO:0007669"/>
    <property type="project" value="InterPro"/>
</dbReference>
<dbReference type="InterPro" id="IPR013196">
    <property type="entry name" value="HTH_11"/>
</dbReference>
<dbReference type="PANTHER" id="PTHR34580">
    <property type="match status" value="1"/>
</dbReference>
<gene>
    <name evidence="5" type="ORF">FHU37_001523</name>
</gene>
<name>A0A852ZTH3_9ACTN</name>
<dbReference type="PANTHER" id="PTHR34580:SF3">
    <property type="entry name" value="PROTEIN PAFB"/>
    <property type="match status" value="1"/>
</dbReference>
<evidence type="ECO:0000256" key="1">
    <source>
        <dbReference type="ARBA" id="ARBA00023015"/>
    </source>
</evidence>
<dbReference type="InterPro" id="IPR026881">
    <property type="entry name" value="WYL_dom"/>
</dbReference>
<dbReference type="EMBL" id="JACBZD010000001">
    <property type="protein sequence ID" value="NYI04580.1"/>
    <property type="molecule type" value="Genomic_DNA"/>
</dbReference>
<evidence type="ECO:0000313" key="6">
    <source>
        <dbReference type="Proteomes" id="UP000567795"/>
    </source>
</evidence>
<accession>A0A852ZTH3</accession>
<dbReference type="PROSITE" id="PS00894">
    <property type="entry name" value="HTH_DEOR_1"/>
    <property type="match status" value="1"/>
</dbReference>
<evidence type="ECO:0000256" key="2">
    <source>
        <dbReference type="ARBA" id="ARBA00023125"/>
    </source>
</evidence>
<dbReference type="InterPro" id="IPR036390">
    <property type="entry name" value="WH_DNA-bd_sf"/>
</dbReference>
<dbReference type="InterPro" id="IPR057727">
    <property type="entry name" value="WCX_dom"/>
</dbReference>
<dbReference type="InterPro" id="IPR001034">
    <property type="entry name" value="DeoR_HTH"/>
</dbReference>
<organism evidence="5 6">
    <name type="scientific">Allostreptomyces psammosilenae</name>
    <dbReference type="NCBI Taxonomy" id="1892865"/>
    <lineage>
        <taxon>Bacteria</taxon>
        <taxon>Bacillati</taxon>
        <taxon>Actinomycetota</taxon>
        <taxon>Actinomycetes</taxon>
        <taxon>Kitasatosporales</taxon>
        <taxon>Streptomycetaceae</taxon>
        <taxon>Allostreptomyces</taxon>
    </lineage>
</organism>
<keyword evidence="2 5" id="KW-0238">DNA-binding</keyword>
<dbReference type="InterPro" id="IPR051534">
    <property type="entry name" value="CBASS_pafABC_assoc_protein"/>
</dbReference>
<dbReference type="InterPro" id="IPR028349">
    <property type="entry name" value="PafC-like"/>
</dbReference>
<dbReference type="Proteomes" id="UP000567795">
    <property type="component" value="Unassembled WGS sequence"/>
</dbReference>
<dbReference type="PIRSF" id="PIRSF016838">
    <property type="entry name" value="PafC"/>
    <property type="match status" value="1"/>
</dbReference>
<sequence length="319" mass="34331">MDHPSARTLELLSLLAAGTPRTGADLAARLGVSPRTLRRDVERLRRLGYRVESAPGTGGSYRLPAGQGMPPLLLSEEEAVATAVGLRHAAAAYGASPAGPADTALRKLGEALPARLRGPIEALLAATEVPPTPGPADHLDTVERLAEATHLRSRVRFRYTTRDGEAGERRAEPHRLLLLAHHWYLLAHHWYLLAWDEDRADWRSFRADRITGLRVPGTTFPPRPVPEQSAWPFPRPSEPKAAALFLAPAGAVARRLTARAGTLEPAGADRCRYTTGTDDWDWLAGALAAVGLPYRVEGPPELARATRDLAARAATAAGG</sequence>